<evidence type="ECO:0000313" key="6">
    <source>
        <dbReference type="EMBL" id="VFR71212.1"/>
    </source>
</evidence>
<dbReference type="EMBL" id="CAADIE010000029">
    <property type="protein sequence ID" value="VFR46201.1"/>
    <property type="molecule type" value="Genomic_DNA"/>
</dbReference>
<protein>
    <submittedName>
        <fullName evidence="2">Uncharacterized protein</fullName>
    </submittedName>
</protein>
<evidence type="ECO:0000313" key="3">
    <source>
        <dbReference type="EMBL" id="VFR41342.1"/>
    </source>
</evidence>
<dbReference type="EMBL" id="CAADIA010000001">
    <property type="protein sequence ID" value="VFR19014.1"/>
    <property type="molecule type" value="Genomic_DNA"/>
</dbReference>
<dbReference type="EMBL" id="CAADIC010000003">
    <property type="protein sequence ID" value="VFR24799.1"/>
    <property type="molecule type" value="Genomic_DNA"/>
</dbReference>
<dbReference type="AlphaFoldDB" id="A0A484PJG2"/>
<dbReference type="EMBL" id="CAADIL010000003">
    <property type="protein sequence ID" value="VFR62641.1"/>
    <property type="molecule type" value="Genomic_DNA"/>
</dbReference>
<evidence type="ECO:0000313" key="1">
    <source>
        <dbReference type="EMBL" id="VFR19014.1"/>
    </source>
</evidence>
<dbReference type="EMBL" id="CAADIH010000013">
    <property type="protein sequence ID" value="VFR41342.1"/>
    <property type="molecule type" value="Genomic_DNA"/>
</dbReference>
<evidence type="ECO:0000313" key="2">
    <source>
        <dbReference type="EMBL" id="VFR24799.1"/>
    </source>
</evidence>
<evidence type="ECO:0000313" key="4">
    <source>
        <dbReference type="EMBL" id="VFR46201.1"/>
    </source>
</evidence>
<evidence type="ECO:0000313" key="5">
    <source>
        <dbReference type="EMBL" id="VFR62641.1"/>
    </source>
</evidence>
<dbReference type="EMBL" id="CAADIF010000007">
    <property type="protein sequence ID" value="VFR71212.1"/>
    <property type="molecule type" value="Genomic_DNA"/>
</dbReference>
<sequence>MFSRCQQPSDYLSADLFKSTIFLKYLYTPKQNNVDNRT</sequence>
<proteinExistence type="predicted"/>
<name>A0A484PJG2_9ZZZZ</name>
<reference evidence="2" key="1">
    <citation type="submission" date="2019-03" db="EMBL/GenBank/DDBJ databases">
        <authorList>
            <person name="Danneels B."/>
        </authorList>
    </citation>
    <scope>NUCLEOTIDE SEQUENCE</scope>
</reference>
<organism evidence="2">
    <name type="scientific">plant metagenome</name>
    <dbReference type="NCBI Taxonomy" id="1297885"/>
    <lineage>
        <taxon>unclassified sequences</taxon>
        <taxon>metagenomes</taxon>
        <taxon>organismal metagenomes</taxon>
    </lineage>
</organism>
<evidence type="ECO:0000313" key="7">
    <source>
        <dbReference type="EMBL" id="VFR89194.1"/>
    </source>
</evidence>
<dbReference type="EMBL" id="CAADIJ010000028">
    <property type="protein sequence ID" value="VFR89194.1"/>
    <property type="molecule type" value="Genomic_DNA"/>
</dbReference>
<accession>A0A484PJG2</accession>
<gene>
    <name evidence="2" type="ORF">ANDA3_1442</name>
    <name evidence="1" type="ORF">ANK1_1205</name>
    <name evidence="6" type="ORF">ANK2_1206</name>
    <name evidence="4" type="ORF">BER1_1412</name>
    <name evidence="3" type="ORF">BER2_1348</name>
    <name evidence="5" type="ORF">DAR2_1311</name>
    <name evidence="7" type="ORF">DAR3_1307</name>
</gene>